<comment type="subunit">
    <text evidence="7">Part of the 50S ribosomal subunit.</text>
</comment>
<keyword evidence="3 7" id="KW-0694">RNA-binding</keyword>
<dbReference type="Gene3D" id="3.90.470.10">
    <property type="entry name" value="Ribosomal protein L22/L17"/>
    <property type="match status" value="1"/>
</dbReference>
<dbReference type="PANTHER" id="PTHR13501">
    <property type="entry name" value="CHLOROPLAST 50S RIBOSOMAL PROTEIN L22-RELATED"/>
    <property type="match status" value="1"/>
</dbReference>
<comment type="similarity">
    <text evidence="1 7 8">Belongs to the universal ribosomal protein uL22 family.</text>
</comment>
<proteinExistence type="inferred from homology"/>
<dbReference type="GO" id="GO:0009507">
    <property type="term" value="C:chloroplast"/>
    <property type="evidence" value="ECO:0007669"/>
    <property type="project" value="UniProtKB-SubCell"/>
</dbReference>
<dbReference type="GO" id="GO:0022625">
    <property type="term" value="C:cytosolic large ribosomal subunit"/>
    <property type="evidence" value="ECO:0007669"/>
    <property type="project" value="TreeGrafter"/>
</dbReference>
<keyword evidence="10" id="KW-0150">Chloroplast</keyword>
<reference evidence="10" key="1">
    <citation type="journal article" date="2014" name="Genome Biol. Evol.">
        <title>Analyses of charophyte chloroplast genomes help characterize the ancestral chloroplast genome of land plants.</title>
        <authorList>
            <person name="Civan P."/>
            <person name="Foster P.G."/>
            <person name="Embley M.T."/>
            <person name="Seneca A."/>
            <person name="Cox C.J."/>
        </authorList>
    </citation>
    <scope>NUCLEOTIDE SEQUENCE</scope>
</reference>
<comment type="function">
    <text evidence="7 9">This protein binds specifically to 23S rRNA.</text>
</comment>
<dbReference type="InterPro" id="IPR005727">
    <property type="entry name" value="Ribosomal_uL22_bac/chlpt-type"/>
</dbReference>
<evidence type="ECO:0000256" key="2">
    <source>
        <dbReference type="ARBA" id="ARBA00022730"/>
    </source>
</evidence>
<evidence type="ECO:0000256" key="4">
    <source>
        <dbReference type="ARBA" id="ARBA00022980"/>
    </source>
</evidence>
<evidence type="ECO:0000256" key="7">
    <source>
        <dbReference type="HAMAP-Rule" id="MF_01331"/>
    </source>
</evidence>
<evidence type="ECO:0000256" key="8">
    <source>
        <dbReference type="RuleBase" id="RU004005"/>
    </source>
</evidence>
<dbReference type="InterPro" id="IPR047867">
    <property type="entry name" value="Ribosomal_uL22_bac/org-type"/>
</dbReference>
<dbReference type="GeneID" id="19523795"/>
<comment type="subcellular location">
    <subcellularLocation>
        <location evidence="7 9">Plastid</location>
        <location evidence="7 9">Chloroplast</location>
    </subcellularLocation>
</comment>
<evidence type="ECO:0000313" key="10">
    <source>
        <dbReference type="EMBL" id="AHZ11009.1"/>
    </source>
</evidence>
<dbReference type="InterPro" id="IPR001063">
    <property type="entry name" value="Ribosomal_uL22"/>
</dbReference>
<comment type="function">
    <text evidence="7 9">The globular domain of the protein is located near the polypeptide exit tunnel on the outside of the subunit, while an extended beta-hairpin is found that lines the wall of the exit tunnel in the center of the 70S ribosome.</text>
</comment>
<dbReference type="InterPro" id="IPR036394">
    <property type="entry name" value="Ribosomal_uL22_sf"/>
</dbReference>
<geneLocation type="chloroplast" evidence="10"/>
<organism evidence="10">
    <name type="scientific">Klebsormidium flaccidum</name>
    <name type="common">Filamentous green alga</name>
    <name type="synonym">Ulothrix flaccida</name>
    <dbReference type="NCBI Taxonomy" id="3175"/>
    <lineage>
        <taxon>Eukaryota</taxon>
        <taxon>Viridiplantae</taxon>
        <taxon>Streptophyta</taxon>
        <taxon>Klebsormidiophyceae</taxon>
        <taxon>Klebsormidiales</taxon>
        <taxon>Klebsormidiaceae</taxon>
        <taxon>Klebsormidium</taxon>
    </lineage>
</organism>
<dbReference type="HAMAP" id="MF_01331_B">
    <property type="entry name" value="Ribosomal_uL22_B"/>
    <property type="match status" value="1"/>
</dbReference>
<dbReference type="SUPFAM" id="SSF54843">
    <property type="entry name" value="Ribosomal protein L22"/>
    <property type="match status" value="1"/>
</dbReference>
<evidence type="ECO:0000256" key="1">
    <source>
        <dbReference type="ARBA" id="ARBA00009451"/>
    </source>
</evidence>
<keyword evidence="2 7" id="KW-0699">rRNA-binding</keyword>
<evidence type="ECO:0000256" key="6">
    <source>
        <dbReference type="ARBA" id="ARBA00035285"/>
    </source>
</evidence>
<gene>
    <name evidence="7 10" type="primary">rpl22</name>
</gene>
<dbReference type="InterPro" id="IPR018260">
    <property type="entry name" value="Ribosomal_uL22_CS"/>
</dbReference>
<protein>
    <recommendedName>
        <fullName evidence="6 7">Large ribosomal subunit protein uL22c</fullName>
    </recommendedName>
</protein>
<accession>A0A024B325</accession>
<keyword evidence="4 7" id="KW-0689">Ribosomal protein</keyword>
<name>A0A024B325_KLEFL</name>
<dbReference type="Pfam" id="PF00237">
    <property type="entry name" value="Ribosomal_L22"/>
    <property type="match status" value="1"/>
</dbReference>
<evidence type="ECO:0000256" key="3">
    <source>
        <dbReference type="ARBA" id="ARBA00022884"/>
    </source>
</evidence>
<dbReference type="AlphaFoldDB" id="A0A024B325"/>
<sequence length="118" mass="13649">MVRIKNNELDKKAVLRGVTMSPHKVRRVLDQIRGRTYLDALLLLEFLPYRAMIPILKVVYAAGANAKNNFGLERAELYISNAWVDQGPKMRRFRPRAQGRAFPIRKPTCNITIFVRPK</sequence>
<dbReference type="PROSITE" id="PS00464">
    <property type="entry name" value="RIBOSOMAL_L22"/>
    <property type="match status" value="1"/>
</dbReference>
<keyword evidence="10" id="KW-0934">Plastid</keyword>
<dbReference type="RefSeq" id="YP_009033627.1">
    <property type="nucleotide sequence ID" value="NC_024167.1"/>
</dbReference>
<dbReference type="EMBL" id="KJ461680">
    <property type="protein sequence ID" value="AHZ11009.1"/>
    <property type="molecule type" value="Genomic_DNA"/>
</dbReference>
<dbReference type="GO" id="GO:0019843">
    <property type="term" value="F:rRNA binding"/>
    <property type="evidence" value="ECO:0007669"/>
    <property type="project" value="UniProtKB-UniRule"/>
</dbReference>
<dbReference type="CDD" id="cd00336">
    <property type="entry name" value="Ribosomal_L22"/>
    <property type="match status" value="1"/>
</dbReference>
<evidence type="ECO:0000256" key="5">
    <source>
        <dbReference type="ARBA" id="ARBA00023274"/>
    </source>
</evidence>
<dbReference type="PANTHER" id="PTHR13501:SF8">
    <property type="entry name" value="LARGE RIBOSOMAL SUBUNIT PROTEIN UL22M"/>
    <property type="match status" value="1"/>
</dbReference>
<dbReference type="GO" id="GO:0006412">
    <property type="term" value="P:translation"/>
    <property type="evidence" value="ECO:0007669"/>
    <property type="project" value="UniProtKB-UniRule"/>
</dbReference>
<dbReference type="NCBIfam" id="TIGR01044">
    <property type="entry name" value="rplV_bact"/>
    <property type="match status" value="1"/>
</dbReference>
<evidence type="ECO:0000256" key="9">
    <source>
        <dbReference type="RuleBase" id="RU004009"/>
    </source>
</evidence>
<keyword evidence="5 7" id="KW-0687">Ribonucleoprotein</keyword>
<dbReference type="GO" id="GO:0003735">
    <property type="term" value="F:structural constituent of ribosome"/>
    <property type="evidence" value="ECO:0007669"/>
    <property type="project" value="InterPro"/>
</dbReference>